<reference evidence="2 3" key="1">
    <citation type="journal article" date="2009" name="Stand. Genomic Sci.">
        <title>Complete genome sequence of Beutenbergia cavernae type strain (HKI 0122).</title>
        <authorList>
            <person name="Land M."/>
            <person name="Pukall R."/>
            <person name="Abt B."/>
            <person name="Goker M."/>
            <person name="Rohde M."/>
            <person name="Glavina Del Rio T."/>
            <person name="Tice H."/>
            <person name="Copeland A."/>
            <person name="Cheng J.F."/>
            <person name="Lucas S."/>
            <person name="Chen F."/>
            <person name="Nolan M."/>
            <person name="Bruce D."/>
            <person name="Goodwin L."/>
            <person name="Pitluck S."/>
            <person name="Ivanova N."/>
            <person name="Mavromatis K."/>
            <person name="Ovchinnikova G."/>
            <person name="Pati A."/>
            <person name="Chen A."/>
            <person name="Palaniappan K."/>
            <person name="Hauser L."/>
            <person name="Chang Y.J."/>
            <person name="Jefferies C.C."/>
            <person name="Saunders E."/>
            <person name="Brettin T."/>
            <person name="Detter J.C."/>
            <person name="Han C."/>
            <person name="Chain P."/>
            <person name="Bristow J."/>
            <person name="Eisen J.A."/>
            <person name="Markowitz V."/>
            <person name="Hugenholtz P."/>
            <person name="Kyrpides N.C."/>
            <person name="Klenk H.P."/>
            <person name="Lapidus A."/>
        </authorList>
    </citation>
    <scope>NUCLEOTIDE SEQUENCE [LARGE SCALE GENOMIC DNA]</scope>
    <source>
        <strain evidence="3">ATCC BAA-8 / DSM 12333 / NBRC 16432</strain>
    </source>
</reference>
<sequence>MTAPPATVPVPPRSRVAAHLVGTALALVVAPFAWLACAGAAGAFAEGAADGGGAPPSAVVALLAGALVLAGIVAWAARSAVAAIVVGATYGVAAALVHTFARSRVNTVTDALPETWLDLPVQAGAELLFRAQAPVLVGGVMLAAGITAFAARRAGRYTEREDARRTAALGATTAPRPRIVAHVVSVVVGAVGTPVLLATAGAFTAATLMSESRTRVAVVALAGALAVAVVVGIAAVSSLGAFVAGALWVIAGLGYLAAPDGARSLLAGPVTRIEELLLGEPVGDAVHALGATGTVLLVGVVLLGAGVAAHGARRDGRNLERSEIALVRDRDAVVSRPNG</sequence>
<dbReference type="RefSeq" id="WP_012725658.1">
    <property type="nucleotide sequence ID" value="NC_012669.1"/>
</dbReference>
<gene>
    <name evidence="2" type="ordered locus">Bcav_0616</name>
</gene>
<accession>C5BXY4</accession>
<feature type="transmembrane region" description="Helical" evidence="1">
    <location>
        <begin position="20"/>
        <end position="45"/>
    </location>
</feature>
<keyword evidence="1" id="KW-0812">Transmembrane</keyword>
<feature type="transmembrane region" description="Helical" evidence="1">
    <location>
        <begin position="179"/>
        <end position="206"/>
    </location>
</feature>
<evidence type="ECO:0000256" key="1">
    <source>
        <dbReference type="SAM" id="Phobius"/>
    </source>
</evidence>
<organism evidence="2 3">
    <name type="scientific">Beutenbergia cavernae (strain ATCC BAA-8 / DSM 12333 / CCUG 43141 / JCM 11478 / NBRC 16432 / NCIMB 13614 / HKI 0122)</name>
    <dbReference type="NCBI Taxonomy" id="471853"/>
    <lineage>
        <taxon>Bacteria</taxon>
        <taxon>Bacillati</taxon>
        <taxon>Actinomycetota</taxon>
        <taxon>Actinomycetes</taxon>
        <taxon>Micrococcales</taxon>
        <taxon>Beutenbergiaceae</taxon>
        <taxon>Beutenbergia</taxon>
    </lineage>
</organism>
<feature type="transmembrane region" description="Helical" evidence="1">
    <location>
        <begin position="81"/>
        <end position="101"/>
    </location>
</feature>
<dbReference type="STRING" id="471853.Bcav_0616"/>
<name>C5BXY4_BEUC1</name>
<evidence type="ECO:0000313" key="2">
    <source>
        <dbReference type="EMBL" id="ACQ78878.1"/>
    </source>
</evidence>
<feature type="transmembrane region" description="Helical" evidence="1">
    <location>
        <begin position="57"/>
        <end position="75"/>
    </location>
</feature>
<protein>
    <submittedName>
        <fullName evidence="2">Uncharacterized protein</fullName>
    </submittedName>
</protein>
<keyword evidence="1" id="KW-1133">Transmembrane helix</keyword>
<dbReference type="EMBL" id="CP001618">
    <property type="protein sequence ID" value="ACQ78878.1"/>
    <property type="molecule type" value="Genomic_DNA"/>
</dbReference>
<dbReference type="AlphaFoldDB" id="C5BXY4"/>
<proteinExistence type="predicted"/>
<dbReference type="HOGENOM" id="CLU_818007_0_0_11"/>
<feature type="transmembrane region" description="Helical" evidence="1">
    <location>
        <begin position="285"/>
        <end position="309"/>
    </location>
</feature>
<dbReference type="KEGG" id="bcv:Bcav_0616"/>
<feature type="transmembrane region" description="Helical" evidence="1">
    <location>
        <begin position="133"/>
        <end position="151"/>
    </location>
</feature>
<feature type="transmembrane region" description="Helical" evidence="1">
    <location>
        <begin position="218"/>
        <end position="251"/>
    </location>
</feature>
<keyword evidence="3" id="KW-1185">Reference proteome</keyword>
<keyword evidence="1" id="KW-0472">Membrane</keyword>
<dbReference type="Proteomes" id="UP000007962">
    <property type="component" value="Chromosome"/>
</dbReference>
<evidence type="ECO:0000313" key="3">
    <source>
        <dbReference type="Proteomes" id="UP000007962"/>
    </source>
</evidence>